<dbReference type="STRING" id="686624.SAMN04488242_0314"/>
<dbReference type="Gene3D" id="3.40.30.10">
    <property type="entry name" value="Glutaredoxin"/>
    <property type="match status" value="1"/>
</dbReference>
<keyword evidence="2" id="KW-1133">Transmembrane helix</keyword>
<name>A0A1G9HH38_9ACTN</name>
<evidence type="ECO:0000313" key="4">
    <source>
        <dbReference type="EMBL" id="SDL12331.1"/>
    </source>
</evidence>
<reference evidence="4 5" key="1">
    <citation type="submission" date="2016-10" db="EMBL/GenBank/DDBJ databases">
        <authorList>
            <person name="de Groot N.N."/>
        </authorList>
    </citation>
    <scope>NUCLEOTIDE SEQUENCE [LARGE SCALE GENOMIC DNA]</scope>
    <source>
        <strain evidence="4 5">CGMCC 1.9159</strain>
    </source>
</reference>
<dbReference type="RefSeq" id="WP_093248317.1">
    <property type="nucleotide sequence ID" value="NZ_FNGP01000001.1"/>
</dbReference>
<dbReference type="OrthoDB" id="9151585at2"/>
<feature type="region of interest" description="Disordered" evidence="1">
    <location>
        <begin position="1"/>
        <end position="27"/>
    </location>
</feature>
<dbReference type="EMBL" id="FNGP01000001">
    <property type="protein sequence ID" value="SDL12331.1"/>
    <property type="molecule type" value="Genomic_DNA"/>
</dbReference>
<dbReference type="InterPro" id="IPR013766">
    <property type="entry name" value="Thioredoxin_domain"/>
</dbReference>
<sequence length="206" mass="22103">MTQTKPAPSRRAQVRMQQEADQSQAKRRATIGRAVSAVVVVLILAVTAYGLWSAAPQQSEASGAAPDFTLSRTDGSTVTLSSLRPDPVILYFNEGAGCASCTVQMAEIEKHPGFEEAGITVLPIVMNTAEQIMPDLAQFGVKTPVLLDDGTVSKAYDFLDKGMHAGLPGHGFVLIDGEGVQRWSALYPSMWLEPEELLKEATSRLG</sequence>
<dbReference type="Proteomes" id="UP000199475">
    <property type="component" value="Unassembled WGS sequence"/>
</dbReference>
<evidence type="ECO:0000256" key="1">
    <source>
        <dbReference type="SAM" id="MobiDB-lite"/>
    </source>
</evidence>
<organism evidence="4 5">
    <name type="scientific">Tessaracoccus oleiagri</name>
    <dbReference type="NCBI Taxonomy" id="686624"/>
    <lineage>
        <taxon>Bacteria</taxon>
        <taxon>Bacillati</taxon>
        <taxon>Actinomycetota</taxon>
        <taxon>Actinomycetes</taxon>
        <taxon>Propionibacteriales</taxon>
        <taxon>Propionibacteriaceae</taxon>
        <taxon>Tessaracoccus</taxon>
    </lineage>
</organism>
<dbReference type="InterPro" id="IPR000866">
    <property type="entry name" value="AhpC/TSA"/>
</dbReference>
<evidence type="ECO:0000313" key="5">
    <source>
        <dbReference type="Proteomes" id="UP000199475"/>
    </source>
</evidence>
<accession>A0A1G9HH38</accession>
<dbReference type="PROSITE" id="PS51352">
    <property type="entry name" value="THIOREDOXIN_2"/>
    <property type="match status" value="1"/>
</dbReference>
<evidence type="ECO:0000259" key="3">
    <source>
        <dbReference type="PROSITE" id="PS51352"/>
    </source>
</evidence>
<gene>
    <name evidence="4" type="ORF">SAMN04488242_0314</name>
</gene>
<feature type="domain" description="Thioredoxin" evidence="3">
    <location>
        <begin position="59"/>
        <end position="206"/>
    </location>
</feature>
<keyword evidence="2" id="KW-0812">Transmembrane</keyword>
<keyword evidence="5" id="KW-1185">Reference proteome</keyword>
<evidence type="ECO:0000256" key="2">
    <source>
        <dbReference type="SAM" id="Phobius"/>
    </source>
</evidence>
<dbReference type="InterPro" id="IPR036249">
    <property type="entry name" value="Thioredoxin-like_sf"/>
</dbReference>
<protein>
    <submittedName>
        <fullName evidence="4">Peroxiredoxin</fullName>
    </submittedName>
</protein>
<keyword evidence="2" id="KW-0472">Membrane</keyword>
<dbReference type="SUPFAM" id="SSF52833">
    <property type="entry name" value="Thioredoxin-like"/>
    <property type="match status" value="1"/>
</dbReference>
<dbReference type="GO" id="GO:0016209">
    <property type="term" value="F:antioxidant activity"/>
    <property type="evidence" value="ECO:0007669"/>
    <property type="project" value="InterPro"/>
</dbReference>
<dbReference type="Pfam" id="PF00578">
    <property type="entry name" value="AhpC-TSA"/>
    <property type="match status" value="1"/>
</dbReference>
<proteinExistence type="predicted"/>
<feature type="transmembrane region" description="Helical" evidence="2">
    <location>
        <begin position="34"/>
        <end position="52"/>
    </location>
</feature>
<dbReference type="AlphaFoldDB" id="A0A1G9HH38"/>
<dbReference type="GO" id="GO:0016491">
    <property type="term" value="F:oxidoreductase activity"/>
    <property type="evidence" value="ECO:0007669"/>
    <property type="project" value="InterPro"/>
</dbReference>